<gene>
    <name evidence="3" type="ORF">GCM10010255_69360</name>
</gene>
<dbReference type="InterPro" id="IPR052559">
    <property type="entry name" value="V-haloperoxidase"/>
</dbReference>
<dbReference type="InterPro" id="IPR036938">
    <property type="entry name" value="PAP2/HPO_sf"/>
</dbReference>
<organism evidence="3 4">
    <name type="scientific">Streptomyces coeruleofuscus</name>
    <dbReference type="NCBI Taxonomy" id="66879"/>
    <lineage>
        <taxon>Bacteria</taxon>
        <taxon>Bacillati</taxon>
        <taxon>Actinomycetota</taxon>
        <taxon>Actinomycetes</taxon>
        <taxon>Kitasatosporales</taxon>
        <taxon>Streptomycetaceae</taxon>
        <taxon>Streptomyces</taxon>
    </lineage>
</organism>
<dbReference type="Gene3D" id="1.10.606.20">
    <property type="match status" value="1"/>
</dbReference>
<dbReference type="PANTHER" id="PTHR34599">
    <property type="entry name" value="PEROXIDASE-RELATED"/>
    <property type="match status" value="1"/>
</dbReference>
<proteinExistence type="predicted"/>
<evidence type="ECO:0000313" key="4">
    <source>
        <dbReference type="Proteomes" id="UP001499986"/>
    </source>
</evidence>
<evidence type="ECO:0000256" key="2">
    <source>
        <dbReference type="SAM" id="SignalP"/>
    </source>
</evidence>
<feature type="region of interest" description="Disordered" evidence="1">
    <location>
        <begin position="263"/>
        <end position="352"/>
    </location>
</feature>
<evidence type="ECO:0000313" key="3">
    <source>
        <dbReference type="EMBL" id="GAA2419451.1"/>
    </source>
</evidence>
<keyword evidence="4" id="KW-1185">Reference proteome</keyword>
<dbReference type="PANTHER" id="PTHR34599:SF1">
    <property type="entry name" value="PHOSPHATIDIC ACID PHOSPHATASE TYPE 2_HALOPEROXIDASE DOMAIN-CONTAINING PROTEIN"/>
    <property type="match status" value="1"/>
</dbReference>
<dbReference type="Proteomes" id="UP001499986">
    <property type="component" value="Unassembled WGS sequence"/>
</dbReference>
<accession>A0ABN3J101</accession>
<feature type="compositionally biased region" description="Low complexity" evidence="1">
    <location>
        <begin position="329"/>
        <end position="352"/>
    </location>
</feature>
<comment type="caution">
    <text evidence="3">The sequence shown here is derived from an EMBL/GenBank/DDBJ whole genome shotgun (WGS) entry which is preliminary data.</text>
</comment>
<evidence type="ECO:0000256" key="1">
    <source>
        <dbReference type="SAM" id="MobiDB-lite"/>
    </source>
</evidence>
<feature type="chain" id="PRO_5045311059" evidence="2">
    <location>
        <begin position="32"/>
        <end position="352"/>
    </location>
</feature>
<dbReference type="SUPFAM" id="SSF48317">
    <property type="entry name" value="Acid phosphatase/Vanadium-dependent haloperoxidase"/>
    <property type="match status" value="1"/>
</dbReference>
<feature type="compositionally biased region" description="Low complexity" evidence="1">
    <location>
        <begin position="300"/>
        <end position="322"/>
    </location>
</feature>
<feature type="signal peptide" evidence="2">
    <location>
        <begin position="1"/>
        <end position="31"/>
    </location>
</feature>
<reference evidence="3 4" key="1">
    <citation type="journal article" date="2019" name="Int. J. Syst. Evol. Microbiol.">
        <title>The Global Catalogue of Microorganisms (GCM) 10K type strain sequencing project: providing services to taxonomists for standard genome sequencing and annotation.</title>
        <authorList>
            <consortium name="The Broad Institute Genomics Platform"/>
            <consortium name="The Broad Institute Genome Sequencing Center for Infectious Disease"/>
            <person name="Wu L."/>
            <person name="Ma J."/>
        </authorList>
    </citation>
    <scope>NUCLEOTIDE SEQUENCE [LARGE SCALE GENOMIC DNA]</scope>
    <source>
        <strain evidence="3 4">JCM 4358</strain>
    </source>
</reference>
<feature type="compositionally biased region" description="Basic residues" evidence="1">
    <location>
        <begin position="277"/>
        <end position="291"/>
    </location>
</feature>
<sequence>MRNRRAWSATRTVVAGLACGVLALALPGAHASAGEDRPAGATSDASAIIEWMRTAETTIEAEARPGPAEMFIWEAYVSTAVYNAVVGIEGRFTPYKWDGRAPRTASSAAAAASAAHQVLRHHFPGAAPRLDTALTGTLAKIPDGEAEDRGVAFGKSAADHIIDLRRDDGRGASVPFPARPRPGVWRPTPPGHEPFASAWIGRVRPLLLDSPHQFRPGPPPALRSARYARDLHELAAYGGRTGSHRTPEQTDTARYFTNLDLQGALGDHAPGTDSTSPRRHACTRRPTRHRPTPSSPPGTPNSTTAPGGPSPPSGKRTPTATRRPGRTGTGSRCSSPRRTPTTSAATPPWAVR</sequence>
<dbReference type="RefSeq" id="WP_346139170.1">
    <property type="nucleotide sequence ID" value="NZ_BAAASE010000011.1"/>
</dbReference>
<name>A0ABN3J101_9ACTN</name>
<keyword evidence="2" id="KW-0732">Signal</keyword>
<dbReference type="EMBL" id="BAAASE010000011">
    <property type="protein sequence ID" value="GAA2419451.1"/>
    <property type="molecule type" value="Genomic_DNA"/>
</dbReference>
<protein>
    <submittedName>
        <fullName evidence="3">Uncharacterized protein</fullName>
    </submittedName>
</protein>